<dbReference type="EMBL" id="PDJK01000001">
    <property type="protein sequence ID" value="PFG57558.1"/>
    <property type="molecule type" value="Genomic_DNA"/>
</dbReference>
<evidence type="ECO:0000313" key="2">
    <source>
        <dbReference type="Proteomes" id="UP000243542"/>
    </source>
</evidence>
<dbReference type="Proteomes" id="UP000243542">
    <property type="component" value="Unassembled WGS sequence"/>
</dbReference>
<gene>
    <name evidence="1" type="ORF">ATK36_1150</name>
</gene>
<proteinExistence type="predicted"/>
<protein>
    <submittedName>
        <fullName evidence="1">Uncharacterized protein</fullName>
    </submittedName>
</protein>
<comment type="caution">
    <text evidence="1">The sequence shown here is derived from an EMBL/GenBank/DDBJ whole genome shotgun (WGS) entry which is preliminary data.</text>
</comment>
<reference evidence="1 2" key="1">
    <citation type="submission" date="2017-10" db="EMBL/GenBank/DDBJ databases">
        <title>Sequencing the genomes of 1000 actinobacteria strains.</title>
        <authorList>
            <person name="Klenk H.-P."/>
        </authorList>
    </citation>
    <scope>NUCLEOTIDE SEQUENCE [LARGE SCALE GENOMIC DNA]</scope>
    <source>
        <strain evidence="1 2">DSM 46092</strain>
    </source>
</reference>
<dbReference type="AlphaFoldDB" id="A0A2A9G2B1"/>
<organism evidence="1 2">
    <name type="scientific">Amycolatopsis sulphurea</name>
    <dbReference type="NCBI Taxonomy" id="76022"/>
    <lineage>
        <taxon>Bacteria</taxon>
        <taxon>Bacillati</taxon>
        <taxon>Actinomycetota</taxon>
        <taxon>Actinomycetes</taxon>
        <taxon>Pseudonocardiales</taxon>
        <taxon>Pseudonocardiaceae</taxon>
        <taxon>Amycolatopsis</taxon>
    </lineage>
</organism>
<evidence type="ECO:0000313" key="1">
    <source>
        <dbReference type="EMBL" id="PFG57558.1"/>
    </source>
</evidence>
<keyword evidence="2" id="KW-1185">Reference proteome</keyword>
<sequence>MLLSGPVRTGPPKEGTRPGLASAQRVCTAAIGTNLRCVGAGVEPVTCAGYLTLSGVSARLNVVM</sequence>
<name>A0A2A9G2B1_9PSEU</name>
<accession>A0A2A9G2B1</accession>